<accession>A0A9P6N8H5</accession>
<name>A0A9P6N8H5_9BASI</name>
<evidence type="ECO:0000313" key="2">
    <source>
        <dbReference type="Proteomes" id="UP000886653"/>
    </source>
</evidence>
<reference evidence="1" key="1">
    <citation type="submission" date="2013-11" db="EMBL/GenBank/DDBJ databases">
        <title>Genome sequence of the fusiform rust pathogen reveals effectors for host alternation and coevolution with pine.</title>
        <authorList>
            <consortium name="DOE Joint Genome Institute"/>
            <person name="Smith K."/>
            <person name="Pendleton A."/>
            <person name="Kubisiak T."/>
            <person name="Anderson C."/>
            <person name="Salamov A."/>
            <person name="Aerts A."/>
            <person name="Riley R."/>
            <person name="Clum A."/>
            <person name="Lindquist E."/>
            <person name="Ence D."/>
            <person name="Campbell M."/>
            <person name="Kronenberg Z."/>
            <person name="Feau N."/>
            <person name="Dhillon B."/>
            <person name="Hamelin R."/>
            <person name="Burleigh J."/>
            <person name="Smith J."/>
            <person name="Yandell M."/>
            <person name="Nelson C."/>
            <person name="Grigoriev I."/>
            <person name="Davis J."/>
        </authorList>
    </citation>
    <scope>NUCLEOTIDE SEQUENCE</scope>
    <source>
        <strain evidence="1">G11</strain>
    </source>
</reference>
<dbReference type="EMBL" id="MU167535">
    <property type="protein sequence ID" value="KAG0139697.1"/>
    <property type="molecule type" value="Genomic_DNA"/>
</dbReference>
<evidence type="ECO:0000313" key="1">
    <source>
        <dbReference type="EMBL" id="KAG0139697.1"/>
    </source>
</evidence>
<gene>
    <name evidence="1" type="ORF">CROQUDRAFT_101161</name>
</gene>
<comment type="caution">
    <text evidence="1">The sequence shown here is derived from an EMBL/GenBank/DDBJ whole genome shotgun (WGS) entry which is preliminary data.</text>
</comment>
<protein>
    <submittedName>
        <fullName evidence="1">Uncharacterized protein</fullName>
    </submittedName>
</protein>
<sequence length="59" mass="6606">MDIELDLTRHLSCSFSAVKIRYIQTPISLNALKPEVVALSTSESEYMAASNALRHLAWI</sequence>
<dbReference type="AlphaFoldDB" id="A0A9P6N8H5"/>
<organism evidence="1 2">
    <name type="scientific">Cronartium quercuum f. sp. fusiforme G11</name>
    <dbReference type="NCBI Taxonomy" id="708437"/>
    <lineage>
        <taxon>Eukaryota</taxon>
        <taxon>Fungi</taxon>
        <taxon>Dikarya</taxon>
        <taxon>Basidiomycota</taxon>
        <taxon>Pucciniomycotina</taxon>
        <taxon>Pucciniomycetes</taxon>
        <taxon>Pucciniales</taxon>
        <taxon>Coleosporiaceae</taxon>
        <taxon>Cronartium</taxon>
    </lineage>
</organism>
<dbReference type="OrthoDB" id="3344688at2759"/>
<dbReference type="Proteomes" id="UP000886653">
    <property type="component" value="Unassembled WGS sequence"/>
</dbReference>
<proteinExistence type="predicted"/>
<keyword evidence="2" id="KW-1185">Reference proteome</keyword>